<dbReference type="RefSeq" id="WP_380217964.1">
    <property type="nucleotide sequence ID" value="NZ_JBHTBN010000005.1"/>
</dbReference>
<reference evidence="2" key="1">
    <citation type="journal article" date="2019" name="Int. J. Syst. Evol. Microbiol.">
        <title>The Global Catalogue of Microorganisms (GCM) 10K type strain sequencing project: providing services to taxonomists for standard genome sequencing and annotation.</title>
        <authorList>
            <consortium name="The Broad Institute Genomics Platform"/>
            <consortium name="The Broad Institute Genome Sequencing Center for Infectious Disease"/>
            <person name="Wu L."/>
            <person name="Ma J."/>
        </authorList>
    </citation>
    <scope>NUCLEOTIDE SEQUENCE [LARGE SCALE GENOMIC DNA]</scope>
    <source>
        <strain evidence="2">CGMCC 1.16306</strain>
    </source>
</reference>
<protein>
    <recommendedName>
        <fullName evidence="3">Lipoprotein</fullName>
    </recommendedName>
</protein>
<dbReference type="Proteomes" id="UP001596415">
    <property type="component" value="Unassembled WGS sequence"/>
</dbReference>
<gene>
    <name evidence="1" type="ORF">ACFQO1_10285</name>
</gene>
<dbReference type="PROSITE" id="PS51257">
    <property type="entry name" value="PROKAR_LIPOPROTEIN"/>
    <property type="match status" value="1"/>
</dbReference>
<sequence length="100" mass="11493">MKVLISMLFMVFFFSCCTTKGKMDENFLSGTILYSAEENDCAYTIKVSNEESGFVLYDPINLEDTYMKEGLNVKFQFKPLKMKNRCDKANPISITLMKAK</sequence>
<evidence type="ECO:0000313" key="1">
    <source>
        <dbReference type="EMBL" id="MFC7358077.1"/>
    </source>
</evidence>
<accession>A0ABW2MVA4</accession>
<keyword evidence="2" id="KW-1185">Reference proteome</keyword>
<organism evidence="1 2">
    <name type="scientific">Jejudonia soesokkakensis</name>
    <dbReference type="NCBI Taxonomy" id="1323432"/>
    <lineage>
        <taxon>Bacteria</taxon>
        <taxon>Pseudomonadati</taxon>
        <taxon>Bacteroidota</taxon>
        <taxon>Flavobacteriia</taxon>
        <taxon>Flavobacteriales</taxon>
        <taxon>Flavobacteriaceae</taxon>
        <taxon>Jejudonia</taxon>
    </lineage>
</organism>
<evidence type="ECO:0008006" key="3">
    <source>
        <dbReference type="Google" id="ProtNLM"/>
    </source>
</evidence>
<dbReference type="EMBL" id="JBHTBN010000005">
    <property type="protein sequence ID" value="MFC7358077.1"/>
    <property type="molecule type" value="Genomic_DNA"/>
</dbReference>
<name>A0ABW2MVA4_9FLAO</name>
<evidence type="ECO:0000313" key="2">
    <source>
        <dbReference type="Proteomes" id="UP001596415"/>
    </source>
</evidence>
<comment type="caution">
    <text evidence="1">The sequence shown here is derived from an EMBL/GenBank/DDBJ whole genome shotgun (WGS) entry which is preliminary data.</text>
</comment>
<proteinExistence type="predicted"/>